<dbReference type="Pfam" id="PF01928">
    <property type="entry name" value="CYTH"/>
    <property type="match status" value="1"/>
</dbReference>
<evidence type="ECO:0000313" key="3">
    <source>
        <dbReference type="EMBL" id="MBM7415204.1"/>
    </source>
</evidence>
<dbReference type="PROSITE" id="PS51708">
    <property type="entry name" value="CHAD"/>
    <property type="match status" value="1"/>
</dbReference>
<gene>
    <name evidence="3" type="ORF">JOE42_001937</name>
</gene>
<dbReference type="CDD" id="cd07374">
    <property type="entry name" value="CYTH-like_Pase"/>
    <property type="match status" value="1"/>
</dbReference>
<dbReference type="SMART" id="SM00880">
    <property type="entry name" value="CHAD"/>
    <property type="match status" value="1"/>
</dbReference>
<dbReference type="SUPFAM" id="SSF55154">
    <property type="entry name" value="CYTH-like phosphatases"/>
    <property type="match status" value="1"/>
</dbReference>
<organism evidence="3 4">
    <name type="scientific">Rhodococcoides corynebacterioides</name>
    <dbReference type="NCBI Taxonomy" id="53972"/>
    <lineage>
        <taxon>Bacteria</taxon>
        <taxon>Bacillati</taxon>
        <taxon>Actinomycetota</taxon>
        <taxon>Actinomycetes</taxon>
        <taxon>Mycobacteriales</taxon>
        <taxon>Nocardiaceae</taxon>
        <taxon>Rhodococcoides</taxon>
    </lineage>
</organism>
<keyword evidence="4" id="KW-1185">Reference proteome</keyword>
<sequence length="511" mass="54645">MSSGGADAHTEIEAKFDVGMDTPVPELTGAKSIVSASAPELTHPVSTYFDTPDLDLARRRITVRRRTGSSDAGWHIKMPVSSDERLELRSPLSAGGNTARVPAEVADRVTAHVRGKPLVPVASIETRRIVTVVATKRHQTAAELCDDTVTARNMLDDTTVRWREWEVELLDGDRRTLEKVSTYLLSHGADPGSSPSKLARALGSRLADLRTGDATPDGTAGSALLAALATDVSALLAADPRVRENADDAVHAMRVATRRLRSVLRSYRDLLDRPSVDAVRGELSWLADILGTARDAEVLAARYDASLSALPSDAVRGPVVETLVGTQRRLYTLAHEEIVRELSGERYFALLDALDALLAAPTVGPSDGRADKVFRKVLRGQYRKIARAEAHAAALTGDERAEALHDVRKNAKKLRYAAEAAAGALSGGAVRTTAADVAKAAKKVQSVLGDVQDSAVSRATILAEAASATERGEDTFTFGVLYANEGHDSADALEPLPRAWAKLRRRAASLG</sequence>
<comment type="caution">
    <text evidence="3">The sequence shown here is derived from an EMBL/GenBank/DDBJ whole genome shotgun (WGS) entry which is preliminary data.</text>
</comment>
<dbReference type="PROSITE" id="PS51707">
    <property type="entry name" value="CYTH"/>
    <property type="match status" value="1"/>
</dbReference>
<dbReference type="Proteomes" id="UP000703038">
    <property type="component" value="Unassembled WGS sequence"/>
</dbReference>
<dbReference type="InterPro" id="IPR038186">
    <property type="entry name" value="CHAD_dom_sf"/>
</dbReference>
<dbReference type="PANTHER" id="PTHR39339">
    <property type="entry name" value="SLR1444 PROTEIN"/>
    <property type="match status" value="1"/>
</dbReference>
<dbReference type="EMBL" id="JAFBBK010000001">
    <property type="protein sequence ID" value="MBM7415204.1"/>
    <property type="molecule type" value="Genomic_DNA"/>
</dbReference>
<evidence type="ECO:0000259" key="1">
    <source>
        <dbReference type="PROSITE" id="PS51707"/>
    </source>
</evidence>
<feature type="domain" description="CHAD" evidence="2">
    <location>
        <begin position="217"/>
        <end position="505"/>
    </location>
</feature>
<name>A0ABS2KTG2_9NOCA</name>
<dbReference type="InterPro" id="IPR007899">
    <property type="entry name" value="CHAD_dom"/>
</dbReference>
<dbReference type="InterPro" id="IPR023577">
    <property type="entry name" value="CYTH_domain"/>
</dbReference>
<dbReference type="RefSeq" id="WP_204868200.1">
    <property type="nucleotide sequence ID" value="NZ_JAFBBK010000001.1"/>
</dbReference>
<dbReference type="PANTHER" id="PTHR39339:SF1">
    <property type="entry name" value="CHAD DOMAIN-CONTAINING PROTEIN"/>
    <property type="match status" value="1"/>
</dbReference>
<dbReference type="Pfam" id="PF05235">
    <property type="entry name" value="CHAD"/>
    <property type="match status" value="1"/>
</dbReference>
<protein>
    <submittedName>
        <fullName evidence="3">CHAD domain-containing protein</fullName>
    </submittedName>
</protein>
<evidence type="ECO:0000259" key="2">
    <source>
        <dbReference type="PROSITE" id="PS51708"/>
    </source>
</evidence>
<dbReference type="SMART" id="SM01118">
    <property type="entry name" value="CYTH"/>
    <property type="match status" value="1"/>
</dbReference>
<reference evidence="3 4" key="1">
    <citation type="submission" date="2021-01" db="EMBL/GenBank/DDBJ databases">
        <title>Genomics of switchgrass bacterial isolates.</title>
        <authorList>
            <person name="Shade A."/>
        </authorList>
    </citation>
    <scope>NUCLEOTIDE SEQUENCE [LARGE SCALE GENOMIC DNA]</scope>
    <source>
        <strain evidence="3 4">PvP111</strain>
    </source>
</reference>
<evidence type="ECO:0000313" key="4">
    <source>
        <dbReference type="Proteomes" id="UP000703038"/>
    </source>
</evidence>
<proteinExistence type="predicted"/>
<accession>A0ABS2KTG2</accession>
<dbReference type="Gene3D" id="1.40.20.10">
    <property type="entry name" value="CHAD domain"/>
    <property type="match status" value="1"/>
</dbReference>
<feature type="domain" description="CYTH" evidence="1">
    <location>
        <begin position="9"/>
        <end position="208"/>
    </location>
</feature>
<dbReference type="InterPro" id="IPR033469">
    <property type="entry name" value="CYTH-like_dom_sf"/>
</dbReference>
<dbReference type="Gene3D" id="2.40.320.10">
    <property type="entry name" value="Hypothetical Protein Pfu-838710-001"/>
    <property type="match status" value="1"/>
</dbReference>